<dbReference type="InterPro" id="IPR000522">
    <property type="entry name" value="ABC_transptr_permease_BtuC"/>
</dbReference>
<feature type="transmembrane region" description="Helical" evidence="8">
    <location>
        <begin position="317"/>
        <end position="336"/>
    </location>
</feature>
<keyword evidence="3" id="KW-0813">Transport</keyword>
<feature type="transmembrane region" description="Helical" evidence="8">
    <location>
        <begin position="72"/>
        <end position="89"/>
    </location>
</feature>
<dbReference type="EMBL" id="CP080635">
    <property type="protein sequence ID" value="QYX73669.1"/>
    <property type="molecule type" value="Genomic_DNA"/>
</dbReference>
<dbReference type="PANTHER" id="PTHR30472">
    <property type="entry name" value="FERRIC ENTEROBACTIN TRANSPORT SYSTEM PERMEASE PROTEIN"/>
    <property type="match status" value="1"/>
</dbReference>
<protein>
    <submittedName>
        <fullName evidence="9">Iron ABC transporter permease</fullName>
    </submittedName>
</protein>
<keyword evidence="10" id="KW-1185">Reference proteome</keyword>
<evidence type="ECO:0000256" key="4">
    <source>
        <dbReference type="ARBA" id="ARBA00022475"/>
    </source>
</evidence>
<name>A0ABX8XDZ6_SHEPU</name>
<dbReference type="Pfam" id="PF01032">
    <property type="entry name" value="FecCD"/>
    <property type="match status" value="1"/>
</dbReference>
<comment type="subcellular location">
    <subcellularLocation>
        <location evidence="1">Cell membrane</location>
        <topology evidence="1">Multi-pass membrane protein</topology>
    </subcellularLocation>
</comment>
<dbReference type="PROSITE" id="PS51257">
    <property type="entry name" value="PROKAR_LIPOPROTEIN"/>
    <property type="match status" value="1"/>
</dbReference>
<keyword evidence="7 8" id="KW-0472">Membrane</keyword>
<organism evidence="9 10">
    <name type="scientific">Shewanella putrefaciens</name>
    <name type="common">Pseudomonas putrefaciens</name>
    <dbReference type="NCBI Taxonomy" id="24"/>
    <lineage>
        <taxon>Bacteria</taxon>
        <taxon>Pseudomonadati</taxon>
        <taxon>Pseudomonadota</taxon>
        <taxon>Gammaproteobacteria</taxon>
        <taxon>Alteromonadales</taxon>
        <taxon>Shewanellaceae</taxon>
        <taxon>Shewanella</taxon>
    </lineage>
</organism>
<evidence type="ECO:0000256" key="8">
    <source>
        <dbReference type="SAM" id="Phobius"/>
    </source>
</evidence>
<evidence type="ECO:0000256" key="2">
    <source>
        <dbReference type="ARBA" id="ARBA00007935"/>
    </source>
</evidence>
<dbReference type="Gene3D" id="1.10.3470.10">
    <property type="entry name" value="ABC transporter involved in vitamin B12 uptake, BtuC"/>
    <property type="match status" value="1"/>
</dbReference>
<keyword evidence="5 8" id="KW-0812">Transmembrane</keyword>
<dbReference type="SUPFAM" id="SSF81345">
    <property type="entry name" value="ABC transporter involved in vitamin B12 uptake, BtuC"/>
    <property type="match status" value="1"/>
</dbReference>
<sequence length="343" mass="36122">MQLNRWQVTHWLWLGLTILLGLSCLLSVSTGPVSISLIDALRAVVNWATQQNIGNIAPHEQLVINNVRLPRTLLALAVGAILAQCGAVMQGLFRNPLADPGIIGVSPGAALGAAICIVLLPNTHPLMIPISAFVAGLITTLVVYRLASSPTGTSVVLLLLSGVAIAALAGAGIGVLTYLANDMALRDLTLWQMGSIAGAQWIYVSLCVATLVFISWRFYQDARALNALLLGEAEARHLGIDVDRLKLRLILLCALGVGVSVAATGIIGFIGLVVPHLVRMILGPDHRQLLPLSALLGATLLALADIGARAFLPPAELPVGLVTALLGAPFFIFLLLQQRSKLT</sequence>
<dbReference type="GeneID" id="67442471"/>
<feature type="transmembrane region" description="Helical" evidence="8">
    <location>
        <begin position="249"/>
        <end position="277"/>
    </location>
</feature>
<evidence type="ECO:0000256" key="3">
    <source>
        <dbReference type="ARBA" id="ARBA00022448"/>
    </source>
</evidence>
<dbReference type="RefSeq" id="WP_128090160.1">
    <property type="nucleotide sequence ID" value="NZ_CP028435.1"/>
</dbReference>
<keyword evidence="4" id="KW-1003">Cell membrane</keyword>
<feature type="transmembrane region" description="Helical" evidence="8">
    <location>
        <begin position="201"/>
        <end position="219"/>
    </location>
</feature>
<evidence type="ECO:0000256" key="6">
    <source>
        <dbReference type="ARBA" id="ARBA00022989"/>
    </source>
</evidence>
<feature type="transmembrane region" description="Helical" evidence="8">
    <location>
        <begin position="12"/>
        <end position="33"/>
    </location>
</feature>
<dbReference type="InterPro" id="IPR037294">
    <property type="entry name" value="ABC_BtuC-like"/>
</dbReference>
<reference evidence="9 10" key="1">
    <citation type="submission" date="2021-08" db="EMBL/GenBank/DDBJ databases">
        <title>Shewanella putrefaciens YZ-J, complete genome.</title>
        <authorList>
            <person name="Yi Z."/>
        </authorList>
    </citation>
    <scope>NUCLEOTIDE SEQUENCE [LARGE SCALE GENOMIC DNA]</scope>
    <source>
        <strain evidence="9 10">YZ-J</strain>
    </source>
</reference>
<dbReference type="Proteomes" id="UP000827084">
    <property type="component" value="Chromosome"/>
</dbReference>
<evidence type="ECO:0000256" key="5">
    <source>
        <dbReference type="ARBA" id="ARBA00022692"/>
    </source>
</evidence>
<feature type="transmembrane region" description="Helical" evidence="8">
    <location>
        <begin position="153"/>
        <end position="180"/>
    </location>
</feature>
<evidence type="ECO:0000313" key="9">
    <source>
        <dbReference type="EMBL" id="QYX73669.1"/>
    </source>
</evidence>
<keyword evidence="6 8" id="KW-1133">Transmembrane helix</keyword>
<feature type="transmembrane region" description="Helical" evidence="8">
    <location>
        <begin position="127"/>
        <end position="147"/>
    </location>
</feature>
<evidence type="ECO:0000256" key="7">
    <source>
        <dbReference type="ARBA" id="ARBA00023136"/>
    </source>
</evidence>
<dbReference type="PANTHER" id="PTHR30472:SF25">
    <property type="entry name" value="ABC TRANSPORTER PERMEASE PROTEIN MJ0876-RELATED"/>
    <property type="match status" value="1"/>
</dbReference>
<dbReference type="CDD" id="cd06550">
    <property type="entry name" value="TM_ABC_iron-siderophores_like"/>
    <property type="match status" value="1"/>
</dbReference>
<proteinExistence type="inferred from homology"/>
<evidence type="ECO:0000313" key="10">
    <source>
        <dbReference type="Proteomes" id="UP000827084"/>
    </source>
</evidence>
<gene>
    <name evidence="9" type="ORF">K3G22_04385</name>
</gene>
<comment type="similarity">
    <text evidence="2">Belongs to the binding-protein-dependent transport system permease family. FecCD subfamily.</text>
</comment>
<accession>A0ABX8XDZ6</accession>
<feature type="transmembrane region" description="Helical" evidence="8">
    <location>
        <begin position="101"/>
        <end position="120"/>
    </location>
</feature>
<evidence type="ECO:0000256" key="1">
    <source>
        <dbReference type="ARBA" id="ARBA00004651"/>
    </source>
</evidence>